<evidence type="ECO:0000313" key="1">
    <source>
        <dbReference type="EMBL" id="KAL2074113.1"/>
    </source>
</evidence>
<sequence>MQSDRRFPLPRSYPRFFGRRDAMSASALPKASIDAGIGDWPTDRAGHIYSNDESKSQHGIPAVFLFFGFHYPTGKGSMQMRKALYTSEACPISLPFS</sequence>
<protein>
    <submittedName>
        <fullName evidence="1">Uncharacterized protein</fullName>
    </submittedName>
</protein>
<organism evidence="1 2">
    <name type="scientific">Oculimacula yallundae</name>
    <dbReference type="NCBI Taxonomy" id="86028"/>
    <lineage>
        <taxon>Eukaryota</taxon>
        <taxon>Fungi</taxon>
        <taxon>Dikarya</taxon>
        <taxon>Ascomycota</taxon>
        <taxon>Pezizomycotina</taxon>
        <taxon>Leotiomycetes</taxon>
        <taxon>Helotiales</taxon>
        <taxon>Ploettnerulaceae</taxon>
        <taxon>Oculimacula</taxon>
    </lineage>
</organism>
<evidence type="ECO:0000313" key="2">
    <source>
        <dbReference type="Proteomes" id="UP001595075"/>
    </source>
</evidence>
<reference evidence="1 2" key="1">
    <citation type="journal article" date="2024" name="Commun. Biol.">
        <title>Comparative genomic analysis of thermophilic fungi reveals convergent evolutionary adaptations and gene losses.</title>
        <authorList>
            <person name="Steindorff A.S."/>
            <person name="Aguilar-Pontes M.V."/>
            <person name="Robinson A.J."/>
            <person name="Andreopoulos B."/>
            <person name="LaButti K."/>
            <person name="Kuo A."/>
            <person name="Mondo S."/>
            <person name="Riley R."/>
            <person name="Otillar R."/>
            <person name="Haridas S."/>
            <person name="Lipzen A."/>
            <person name="Grimwood J."/>
            <person name="Schmutz J."/>
            <person name="Clum A."/>
            <person name="Reid I.D."/>
            <person name="Moisan M.C."/>
            <person name="Butler G."/>
            <person name="Nguyen T.T.M."/>
            <person name="Dewar K."/>
            <person name="Conant G."/>
            <person name="Drula E."/>
            <person name="Henrissat B."/>
            <person name="Hansel C."/>
            <person name="Singer S."/>
            <person name="Hutchinson M.I."/>
            <person name="de Vries R.P."/>
            <person name="Natvig D.O."/>
            <person name="Powell A.J."/>
            <person name="Tsang A."/>
            <person name="Grigoriev I.V."/>
        </authorList>
    </citation>
    <scope>NUCLEOTIDE SEQUENCE [LARGE SCALE GENOMIC DNA]</scope>
    <source>
        <strain evidence="1 2">CBS 494.80</strain>
    </source>
</reference>
<keyword evidence="2" id="KW-1185">Reference proteome</keyword>
<proteinExistence type="predicted"/>
<name>A0ABR4CWE3_9HELO</name>
<gene>
    <name evidence="1" type="ORF">VTL71DRAFT_7891</name>
</gene>
<dbReference type="EMBL" id="JAZHXI010000002">
    <property type="protein sequence ID" value="KAL2074113.1"/>
    <property type="molecule type" value="Genomic_DNA"/>
</dbReference>
<dbReference type="Proteomes" id="UP001595075">
    <property type="component" value="Unassembled WGS sequence"/>
</dbReference>
<comment type="caution">
    <text evidence="1">The sequence shown here is derived from an EMBL/GenBank/DDBJ whole genome shotgun (WGS) entry which is preliminary data.</text>
</comment>
<accession>A0ABR4CWE3</accession>